<evidence type="ECO:0000256" key="1">
    <source>
        <dbReference type="SAM" id="MobiDB-lite"/>
    </source>
</evidence>
<dbReference type="Gene3D" id="3.30.9.10">
    <property type="entry name" value="D-Amino Acid Oxidase, subunit A, domain 2"/>
    <property type="match status" value="1"/>
</dbReference>
<gene>
    <name evidence="2" type="ORF">EZH22_20590</name>
</gene>
<proteinExistence type="predicted"/>
<dbReference type="RefSeq" id="WP_203192324.1">
    <property type="nucleotide sequence ID" value="NZ_CP063362.1"/>
</dbReference>
<reference evidence="2 3" key="1">
    <citation type="submission" date="2020-10" db="EMBL/GenBank/DDBJ databases">
        <title>Degradation of 1,4-Dioxane by Xanthobacter sp. YN2, via a Novel Group-2 Soluble Di-Iron Monooxygenase.</title>
        <authorList>
            <person name="Ma F."/>
            <person name="Wang Y."/>
            <person name="Yang J."/>
            <person name="Guo H."/>
            <person name="Su D."/>
            <person name="Yu L."/>
        </authorList>
    </citation>
    <scope>NUCLEOTIDE SEQUENCE [LARGE SCALE GENOMIC DNA]</scope>
    <source>
        <strain evidence="2 3">YN2</strain>
    </source>
</reference>
<dbReference type="Proteomes" id="UP000596427">
    <property type="component" value="Chromosome"/>
</dbReference>
<feature type="region of interest" description="Disordered" evidence="1">
    <location>
        <begin position="472"/>
        <end position="499"/>
    </location>
</feature>
<protein>
    <submittedName>
        <fullName evidence="2">FAD-binding oxidoreductase</fullName>
    </submittedName>
</protein>
<dbReference type="Gene3D" id="3.50.50.60">
    <property type="entry name" value="FAD/NAD(P)-binding domain"/>
    <property type="match status" value="1"/>
</dbReference>
<dbReference type="AlphaFoldDB" id="A0A974PKW1"/>
<dbReference type="SUPFAM" id="SSF51905">
    <property type="entry name" value="FAD/NAD(P)-binding domain"/>
    <property type="match status" value="1"/>
</dbReference>
<sequence>MTQTVSPRAAVQQAPASGRSGAAPKRTLDCDVCVVGDDVAGLVVAGDLASRGRDVILLSTGEVTWLPLDGVLAPGFALPTLELVARVGEADAQELLILSAHAAERGLRLAEKAGVSAGPRGALAVARAHAADALVREHEIRQKLAPDSTVLIDAQDVAALLGTSAFAAALGVVPAERIATAPLRAALETAARAAGVRFVPIDGALSADLNGLRKYITTSRARVRAFQVVVSGAGAFARMGTRTVQTAPWVCGIFRLPGVDAPYAGLVEERGPAGARFHWTGDRLAFAASAATTAFTRVGAARVVRRHAREVYAEVGQGVVEGGRARLRLPDTGGMPLIHEGERGVWYALASSGSEITHGFMAASLIVGAIAERDDRIALLQPFAAAARGGWAGRIARFAGFWHARLAAKLYGEAKPIPAVTDATALPEQAPVLPPALDASPAKARRRVAAATSASRRAARAALHAASGWAEGLAARAAAEPRRRRLRPETDEDVPPQRR</sequence>
<feature type="compositionally biased region" description="Acidic residues" evidence="1">
    <location>
        <begin position="490"/>
        <end position="499"/>
    </location>
</feature>
<organism evidence="2 3">
    <name type="scientific">Xanthobacter dioxanivorans</name>
    <dbReference type="NCBI Taxonomy" id="2528964"/>
    <lineage>
        <taxon>Bacteria</taxon>
        <taxon>Pseudomonadati</taxon>
        <taxon>Pseudomonadota</taxon>
        <taxon>Alphaproteobacteria</taxon>
        <taxon>Hyphomicrobiales</taxon>
        <taxon>Xanthobacteraceae</taxon>
        <taxon>Xanthobacter</taxon>
    </lineage>
</organism>
<evidence type="ECO:0000313" key="2">
    <source>
        <dbReference type="EMBL" id="QRG05460.1"/>
    </source>
</evidence>
<keyword evidence="3" id="KW-1185">Reference proteome</keyword>
<feature type="region of interest" description="Disordered" evidence="1">
    <location>
        <begin position="1"/>
        <end position="24"/>
    </location>
</feature>
<evidence type="ECO:0000313" key="3">
    <source>
        <dbReference type="Proteomes" id="UP000596427"/>
    </source>
</evidence>
<dbReference type="InterPro" id="IPR036188">
    <property type="entry name" value="FAD/NAD-bd_sf"/>
</dbReference>
<name>A0A974PKW1_9HYPH</name>
<dbReference type="EMBL" id="CP063362">
    <property type="protein sequence ID" value="QRG05460.1"/>
    <property type="molecule type" value="Genomic_DNA"/>
</dbReference>
<accession>A0A974PKW1</accession>
<dbReference type="KEGG" id="xdi:EZH22_20590"/>